<feature type="region of interest" description="Disordered" evidence="1">
    <location>
        <begin position="505"/>
        <end position="525"/>
    </location>
</feature>
<keyword evidence="2" id="KW-0808">Transferase</keyword>
<evidence type="ECO:0000313" key="2">
    <source>
        <dbReference type="EMBL" id="QAB15964.1"/>
    </source>
</evidence>
<dbReference type="Gene3D" id="1.10.246.130">
    <property type="match status" value="1"/>
</dbReference>
<organism evidence="2 3">
    <name type="scientific">Hydrogenovibrio thermophilus</name>
    <dbReference type="NCBI Taxonomy" id="265883"/>
    <lineage>
        <taxon>Bacteria</taxon>
        <taxon>Pseudomonadati</taxon>
        <taxon>Pseudomonadota</taxon>
        <taxon>Gammaproteobacteria</taxon>
        <taxon>Thiotrichales</taxon>
        <taxon>Piscirickettsiaceae</taxon>
        <taxon>Hydrogenovibrio</taxon>
    </lineage>
</organism>
<dbReference type="AlphaFoldDB" id="A0A410H4V8"/>
<dbReference type="KEGG" id="htr:EPV75_09940"/>
<dbReference type="InterPro" id="IPR043138">
    <property type="entry name" value="GGT_lsub"/>
</dbReference>
<dbReference type="Gene3D" id="3.60.20.40">
    <property type="match status" value="1"/>
</dbReference>
<dbReference type="RefSeq" id="WP_128385287.1">
    <property type="nucleotide sequence ID" value="NZ_CP035033.1"/>
</dbReference>
<keyword evidence="3" id="KW-1185">Reference proteome</keyword>
<accession>A0A410H4V8</accession>
<evidence type="ECO:0000313" key="3">
    <source>
        <dbReference type="Proteomes" id="UP000285478"/>
    </source>
</evidence>
<dbReference type="InterPro" id="IPR029055">
    <property type="entry name" value="Ntn_hydrolases_N"/>
</dbReference>
<proteinExistence type="predicted"/>
<dbReference type="Proteomes" id="UP000285478">
    <property type="component" value="Chromosome"/>
</dbReference>
<gene>
    <name evidence="2" type="ORF">EPV75_09940</name>
</gene>
<dbReference type="EMBL" id="CP035033">
    <property type="protein sequence ID" value="QAB15964.1"/>
    <property type="molecule type" value="Genomic_DNA"/>
</dbReference>
<dbReference type="InterPro" id="IPR052896">
    <property type="entry name" value="GGT-like_enzyme"/>
</dbReference>
<reference evidence="2 3" key="1">
    <citation type="journal article" date="2018" name="Environ. Microbiol.">
        <title>Genomes of ubiquitous marine and hypersaline Hydrogenovibrio, Thiomicrorhabdus and Thiomicrospira spp. encode a diversity of mechanisms to sustain chemolithoautotrophy in heterogeneous environments.</title>
        <authorList>
            <person name="Scott K.M."/>
            <person name="Williams J."/>
            <person name="Porter C.M.B."/>
            <person name="Russel S."/>
            <person name="Harmer T.L."/>
            <person name="Paul J.H."/>
            <person name="Antonen K.M."/>
            <person name="Bridges M.K."/>
            <person name="Camper G.J."/>
            <person name="Campla C.K."/>
            <person name="Casella L.G."/>
            <person name="Chase E."/>
            <person name="Conrad J.W."/>
            <person name="Cruz M.C."/>
            <person name="Dunlap D.S."/>
            <person name="Duran L."/>
            <person name="Fahsbender E.M."/>
            <person name="Goldsmith D.B."/>
            <person name="Keeley R.F."/>
            <person name="Kondoff M.R."/>
            <person name="Kussy B.I."/>
            <person name="Lane M.K."/>
            <person name="Lawler S."/>
            <person name="Leigh B.A."/>
            <person name="Lewis C."/>
            <person name="Lostal L.M."/>
            <person name="Marking D."/>
            <person name="Mancera P.A."/>
            <person name="McClenthan E.C."/>
            <person name="McIntyre E.A."/>
            <person name="Mine J.A."/>
            <person name="Modi S."/>
            <person name="Moore B.D."/>
            <person name="Morgan W.A."/>
            <person name="Nelson K.M."/>
            <person name="Nguyen K.N."/>
            <person name="Ogburn N."/>
            <person name="Parrino D.G."/>
            <person name="Pedapudi A.D."/>
            <person name="Pelham R.P."/>
            <person name="Preece A.M."/>
            <person name="Rampersad E.A."/>
            <person name="Richardson J.C."/>
            <person name="Rodgers C.M."/>
            <person name="Schaffer B.L."/>
            <person name="Sheridan N.E."/>
            <person name="Solone M.R."/>
            <person name="Staley Z.R."/>
            <person name="Tabuchi M."/>
            <person name="Waide R.J."/>
            <person name="Wanjugi P.W."/>
            <person name="Young S."/>
            <person name="Clum A."/>
            <person name="Daum C."/>
            <person name="Huntemann M."/>
            <person name="Ivanova N."/>
            <person name="Kyrpides N."/>
            <person name="Mikhailova N."/>
            <person name="Palaniappan K."/>
            <person name="Pillay M."/>
            <person name="Reddy T.B.K."/>
            <person name="Shapiro N."/>
            <person name="Stamatis D."/>
            <person name="Varghese N."/>
            <person name="Woyke T."/>
            <person name="Boden R."/>
            <person name="Freyermuth S.K."/>
            <person name="Kerfeld C.A."/>
        </authorList>
    </citation>
    <scope>NUCLEOTIDE SEQUENCE [LARGE SCALE GENOMIC DNA]</scope>
    <source>
        <strain evidence="2 3">JR-2</strain>
    </source>
</reference>
<dbReference type="SUPFAM" id="SSF56235">
    <property type="entry name" value="N-terminal nucleophile aminohydrolases (Ntn hydrolases)"/>
    <property type="match status" value="1"/>
</dbReference>
<dbReference type="Pfam" id="PF01019">
    <property type="entry name" value="G_glu_transpept"/>
    <property type="match status" value="1"/>
</dbReference>
<dbReference type="PANTHER" id="PTHR43881">
    <property type="entry name" value="GAMMA-GLUTAMYLTRANSPEPTIDASE (AFU_ORTHOLOGUE AFUA_4G13580)"/>
    <property type="match status" value="1"/>
</dbReference>
<dbReference type="PANTHER" id="PTHR43881:SF5">
    <property type="entry name" value="GAMMA-GLUTAMYLTRANSPEPTIDASE"/>
    <property type="match status" value="1"/>
</dbReference>
<sequence>MAKVAFTAPHHQSAQAGLAVLEKGGHAVDAMIAAAASVSAVYPHMTGLGGDGFWLIQSPGEKPVAIDASGWSAAAADLDFYRDEETIPSRGPKAAIDMAGAVSGWEKARQLMTAKGFSNWPLQEVLQSAIFFAEQGIDVTESLADASALTYENLKDVPGFAEVFLPDGQPLKTGETFKNPGLANLLKRLAEDGLNSFYQGDIADAIGAFLNRHGSPIQADDLNQYQAVPMEVLSTKTTLGTLYNVGAPTQGLASLLILALYDKLYQPDWGELDKVHHLVECTKQAFLIRDAQIADVSRVTTPLEDWLSEASLNICLDAIQPNQAMPWPKTARPGDTVWMGAVDQHGVMVSYIQSLYWEFGSGVTIPEFGLVWNNRGTSFSLDETSLNALAPNKKPFHTLNPAMCEFYDGRRMVYGTMGGEGQPQTQAALYTRYAYDEKPLADAIAEDRWLLGRTWGDQQNDLKLEAGLAERLGDSLQQLGHQLQTVPSLSEKMGHAGAIVLSGDGRVDAASDPRSDGAGLTGEVH</sequence>
<name>A0A410H4V8_9GAMM</name>
<dbReference type="InterPro" id="IPR043137">
    <property type="entry name" value="GGT_ssub_C"/>
</dbReference>
<protein>
    <submittedName>
        <fullName evidence="2">Gamma-glutamyltransferase</fullName>
    </submittedName>
</protein>
<feature type="compositionally biased region" description="Basic and acidic residues" evidence="1">
    <location>
        <begin position="505"/>
        <end position="515"/>
    </location>
</feature>
<evidence type="ECO:0000256" key="1">
    <source>
        <dbReference type="SAM" id="MobiDB-lite"/>
    </source>
</evidence>
<dbReference type="PRINTS" id="PR01210">
    <property type="entry name" value="GGTRANSPTASE"/>
</dbReference>
<dbReference type="GO" id="GO:0016740">
    <property type="term" value="F:transferase activity"/>
    <property type="evidence" value="ECO:0007669"/>
    <property type="project" value="UniProtKB-KW"/>
</dbReference>